<name>A0A6A5R785_AMPQU</name>
<reference evidence="1" key="1">
    <citation type="journal article" date="2020" name="Stud. Mycol.">
        <title>101 Dothideomycetes genomes: a test case for predicting lifestyles and emergence of pathogens.</title>
        <authorList>
            <person name="Haridas S."/>
            <person name="Albert R."/>
            <person name="Binder M."/>
            <person name="Bloem J."/>
            <person name="Labutti K."/>
            <person name="Salamov A."/>
            <person name="Andreopoulos B."/>
            <person name="Baker S."/>
            <person name="Barry K."/>
            <person name="Bills G."/>
            <person name="Bluhm B."/>
            <person name="Cannon C."/>
            <person name="Castanera R."/>
            <person name="Culley D."/>
            <person name="Daum C."/>
            <person name="Ezra D."/>
            <person name="Gonzalez J."/>
            <person name="Henrissat B."/>
            <person name="Kuo A."/>
            <person name="Liang C."/>
            <person name="Lipzen A."/>
            <person name="Lutzoni F."/>
            <person name="Magnuson J."/>
            <person name="Mondo S."/>
            <person name="Nolan M."/>
            <person name="Ohm R."/>
            <person name="Pangilinan J."/>
            <person name="Park H.-J."/>
            <person name="Ramirez L."/>
            <person name="Alfaro M."/>
            <person name="Sun H."/>
            <person name="Tritt A."/>
            <person name="Yoshinaga Y."/>
            <person name="Zwiers L.-H."/>
            <person name="Turgeon B."/>
            <person name="Goodwin S."/>
            <person name="Spatafora J."/>
            <person name="Crous P."/>
            <person name="Grigoriev I."/>
        </authorList>
    </citation>
    <scope>NUCLEOTIDE SEQUENCE</scope>
    <source>
        <strain evidence="1">HMLAC05119</strain>
    </source>
</reference>
<accession>A0A6A5R785</accession>
<gene>
    <name evidence="1" type="ORF">BDU57DRAFT_563853</name>
</gene>
<feature type="non-terminal residue" evidence="1">
    <location>
        <position position="1"/>
    </location>
</feature>
<proteinExistence type="predicted"/>
<keyword evidence="2" id="KW-1185">Reference proteome</keyword>
<evidence type="ECO:0000313" key="2">
    <source>
        <dbReference type="Proteomes" id="UP000800096"/>
    </source>
</evidence>
<dbReference type="AlphaFoldDB" id="A0A6A5R785"/>
<protein>
    <submittedName>
        <fullName evidence="1">Uncharacterized protein</fullName>
    </submittedName>
</protein>
<sequence length="105" mass="12371">KEAGVWQAYSKALFTTLCNTLLNCLRSYLSDWIYSRSELRTRIVNWRISFIFFSEFPIAFVVVETEGLRKVYQHDADWNNRLLKLLQRVVDQTTMRSCLLCIGSL</sequence>
<organism evidence="1 2">
    <name type="scientific">Ampelomyces quisqualis</name>
    <name type="common">Powdery mildew agent</name>
    <dbReference type="NCBI Taxonomy" id="50730"/>
    <lineage>
        <taxon>Eukaryota</taxon>
        <taxon>Fungi</taxon>
        <taxon>Dikarya</taxon>
        <taxon>Ascomycota</taxon>
        <taxon>Pezizomycotina</taxon>
        <taxon>Dothideomycetes</taxon>
        <taxon>Pleosporomycetidae</taxon>
        <taxon>Pleosporales</taxon>
        <taxon>Pleosporineae</taxon>
        <taxon>Phaeosphaeriaceae</taxon>
        <taxon>Ampelomyces</taxon>
    </lineage>
</organism>
<evidence type="ECO:0000313" key="1">
    <source>
        <dbReference type="EMBL" id="KAF1921737.1"/>
    </source>
</evidence>
<dbReference type="EMBL" id="ML979132">
    <property type="protein sequence ID" value="KAF1921737.1"/>
    <property type="molecule type" value="Genomic_DNA"/>
</dbReference>
<dbReference type="Proteomes" id="UP000800096">
    <property type="component" value="Unassembled WGS sequence"/>
</dbReference>
<dbReference type="OrthoDB" id="61900at2759"/>